<dbReference type="PANTHER" id="PTHR43017">
    <property type="entry name" value="GALACTOSIDE O-ACETYLTRANSFERASE"/>
    <property type="match status" value="1"/>
</dbReference>
<dbReference type="InterPro" id="IPR039369">
    <property type="entry name" value="LacA-like"/>
</dbReference>
<dbReference type="RefSeq" id="WP_155430459.1">
    <property type="nucleotide sequence ID" value="NZ_WNJO01000001.1"/>
</dbReference>
<feature type="domain" description="Maltose/galactoside acetyltransferase" evidence="6">
    <location>
        <begin position="2"/>
        <end position="56"/>
    </location>
</feature>
<dbReference type="SUPFAM" id="SSF51161">
    <property type="entry name" value="Trimeric LpxA-like enzymes"/>
    <property type="match status" value="1"/>
</dbReference>
<reference evidence="7 8" key="1">
    <citation type="submission" date="2019-11" db="EMBL/GenBank/DDBJ databases">
        <title>Lactobacillus sp. nov. CRM56-3, isolated from fermented tea leaves.</title>
        <authorList>
            <person name="Phuengjayaem S."/>
            <person name="Tanasupawat S."/>
        </authorList>
    </citation>
    <scope>NUCLEOTIDE SEQUENCE [LARGE SCALE GENOMIC DNA]</scope>
    <source>
        <strain evidence="7 8">CRM56-3</strain>
    </source>
</reference>
<evidence type="ECO:0000256" key="3">
    <source>
        <dbReference type="ARBA" id="ARBA00022737"/>
    </source>
</evidence>
<dbReference type="CDD" id="cd03357">
    <property type="entry name" value="LbH_MAT_GAT"/>
    <property type="match status" value="1"/>
</dbReference>
<dbReference type="EC" id="2.3.1.-" evidence="5"/>
<dbReference type="Pfam" id="PF00132">
    <property type="entry name" value="Hexapep"/>
    <property type="match status" value="1"/>
</dbReference>
<keyword evidence="8" id="KW-1185">Reference proteome</keyword>
<dbReference type="GO" id="GO:0008870">
    <property type="term" value="F:galactoside O-acetyltransferase activity"/>
    <property type="evidence" value="ECO:0007669"/>
    <property type="project" value="TreeGrafter"/>
</dbReference>
<comment type="similarity">
    <text evidence="1 5">Belongs to the transferase hexapeptide repeat family.</text>
</comment>
<sequence>MSDEQHNGELYLPDNPKILKEQQSYLDLMYDYNRLRPSQDAQRQTLLKRMLAEMGTDCHIEAPFYSNWGGHHVHLGDHVYANFNLTAVDDTHIYIGNNTMIGPNVTLATAAHPVSPELRAAAYQYNMPIHIGVNCWLGANVTILPGVTIGENTVIGAGSVVTKDMPANVVAFGTPCKVIRPIGERDRETYFRGRKIDWSKLPLD</sequence>
<gene>
    <name evidence="7" type="ORF">GM612_00695</name>
</gene>
<keyword evidence="3" id="KW-0677">Repeat</keyword>
<dbReference type="PANTHER" id="PTHR43017:SF1">
    <property type="entry name" value="ACETYLTRANSFERASE YJL218W-RELATED"/>
    <property type="match status" value="1"/>
</dbReference>
<dbReference type="InterPro" id="IPR001451">
    <property type="entry name" value="Hexapep"/>
</dbReference>
<name>A0A7X2XT46_9LACO</name>
<evidence type="ECO:0000256" key="1">
    <source>
        <dbReference type="ARBA" id="ARBA00007274"/>
    </source>
</evidence>
<evidence type="ECO:0000256" key="2">
    <source>
        <dbReference type="ARBA" id="ARBA00022679"/>
    </source>
</evidence>
<dbReference type="InterPro" id="IPR024688">
    <property type="entry name" value="Mac_dom"/>
</dbReference>
<organism evidence="7 8">
    <name type="scientific">Secundilactobacillus folii</name>
    <dbReference type="NCBI Taxonomy" id="2678357"/>
    <lineage>
        <taxon>Bacteria</taxon>
        <taxon>Bacillati</taxon>
        <taxon>Bacillota</taxon>
        <taxon>Bacilli</taxon>
        <taxon>Lactobacillales</taxon>
        <taxon>Lactobacillaceae</taxon>
        <taxon>Secundilactobacillus</taxon>
    </lineage>
</organism>
<dbReference type="Gene3D" id="2.160.10.10">
    <property type="entry name" value="Hexapeptide repeat proteins"/>
    <property type="match status" value="1"/>
</dbReference>
<dbReference type="Proteomes" id="UP000466388">
    <property type="component" value="Unassembled WGS sequence"/>
</dbReference>
<accession>A0A7X2XT46</accession>
<comment type="caution">
    <text evidence="7">The sequence shown here is derived from an EMBL/GenBank/DDBJ whole genome shotgun (WGS) entry which is preliminary data.</text>
</comment>
<dbReference type="InterPro" id="IPR011004">
    <property type="entry name" value="Trimer_LpxA-like_sf"/>
</dbReference>
<dbReference type="AlphaFoldDB" id="A0A7X2XT46"/>
<dbReference type="SMART" id="SM01266">
    <property type="entry name" value="Mac"/>
    <property type="match status" value="1"/>
</dbReference>
<evidence type="ECO:0000256" key="4">
    <source>
        <dbReference type="ARBA" id="ARBA00023315"/>
    </source>
</evidence>
<protein>
    <recommendedName>
        <fullName evidence="5">Acetyltransferase</fullName>
        <ecNumber evidence="5">2.3.1.-</ecNumber>
    </recommendedName>
</protein>
<evidence type="ECO:0000259" key="6">
    <source>
        <dbReference type="SMART" id="SM01266"/>
    </source>
</evidence>
<keyword evidence="2 5" id="KW-0808">Transferase</keyword>
<evidence type="ECO:0000313" key="7">
    <source>
        <dbReference type="EMBL" id="MTV81169.1"/>
    </source>
</evidence>
<keyword evidence="4 5" id="KW-0012">Acyltransferase</keyword>
<evidence type="ECO:0000313" key="8">
    <source>
        <dbReference type="Proteomes" id="UP000466388"/>
    </source>
</evidence>
<dbReference type="EMBL" id="WNJO01000001">
    <property type="protein sequence ID" value="MTV81169.1"/>
    <property type="molecule type" value="Genomic_DNA"/>
</dbReference>
<dbReference type="FunFam" id="2.160.10.10:FF:000025">
    <property type="entry name" value="Hexapeptide-repeat containing-acetyltransferase"/>
    <property type="match status" value="1"/>
</dbReference>
<evidence type="ECO:0000256" key="5">
    <source>
        <dbReference type="RuleBase" id="RU367021"/>
    </source>
</evidence>
<dbReference type="Pfam" id="PF12464">
    <property type="entry name" value="Mac"/>
    <property type="match status" value="1"/>
</dbReference>
<proteinExistence type="inferred from homology"/>